<feature type="signal peptide" evidence="1">
    <location>
        <begin position="1"/>
        <end position="19"/>
    </location>
</feature>
<dbReference type="Gene3D" id="2.170.130.10">
    <property type="entry name" value="TonB-dependent receptor, plug domain"/>
    <property type="match status" value="1"/>
</dbReference>
<evidence type="ECO:0000259" key="2">
    <source>
        <dbReference type="Pfam" id="PF07715"/>
    </source>
</evidence>
<dbReference type="Proteomes" id="UP000008720">
    <property type="component" value="Chromosome"/>
</dbReference>
<dbReference type="Pfam" id="PF07715">
    <property type="entry name" value="Plug"/>
    <property type="match status" value="1"/>
</dbReference>
<name>E4TUI4_MARTH</name>
<proteinExistence type="predicted"/>
<reference evidence="3 4" key="1">
    <citation type="journal article" date="2011" name="Stand. Genomic Sci.">
        <title>Complete genome sequence of Marivirga tractuosa type strain (H-43).</title>
        <authorList>
            <person name="Pagani I."/>
            <person name="Chertkov O."/>
            <person name="Lapidus A."/>
            <person name="Lucas S."/>
            <person name="Del Rio T.G."/>
            <person name="Tice H."/>
            <person name="Copeland A."/>
            <person name="Cheng J.F."/>
            <person name="Nolan M."/>
            <person name="Saunders E."/>
            <person name="Pitluck S."/>
            <person name="Held B."/>
            <person name="Goodwin L."/>
            <person name="Liolios K."/>
            <person name="Ovchinikova G."/>
            <person name="Ivanova N."/>
            <person name="Mavromatis K."/>
            <person name="Pati A."/>
            <person name="Chen A."/>
            <person name="Palaniappan K."/>
            <person name="Land M."/>
            <person name="Hauser L."/>
            <person name="Jeffries C.D."/>
            <person name="Detter J.C."/>
            <person name="Han C."/>
            <person name="Tapia R."/>
            <person name="Ngatchou-Djao O.D."/>
            <person name="Rohde M."/>
            <person name="Goker M."/>
            <person name="Spring S."/>
            <person name="Sikorski J."/>
            <person name="Woyke T."/>
            <person name="Bristow J."/>
            <person name="Eisen J.A."/>
            <person name="Markowitz V."/>
            <person name="Hugenholtz P."/>
            <person name="Klenk H.P."/>
            <person name="Kyrpides N.C."/>
        </authorList>
    </citation>
    <scope>NUCLEOTIDE SEQUENCE [LARGE SCALE GENOMIC DNA]</scope>
    <source>
        <strain evidence="4">ATCC 23168 / DSM 4126 / NBRC 15989 / NCIMB 1408 / VKM B-1430 / H-43</strain>
    </source>
</reference>
<dbReference type="HOGENOM" id="CLU_382086_0_0_10"/>
<dbReference type="EMBL" id="CP002349">
    <property type="protein sequence ID" value="ADR23077.1"/>
    <property type="molecule type" value="Genomic_DNA"/>
</dbReference>
<dbReference type="InterPro" id="IPR012910">
    <property type="entry name" value="Plug_dom"/>
</dbReference>
<accession>E4TUI4</accession>
<dbReference type="KEGG" id="mtt:Ftrac_3102"/>
<organism evidence="3 4">
    <name type="scientific">Marivirga tractuosa (strain ATCC 23168 / DSM 4126 / NBRC 15989 / NCIMB 1408 / VKM B-1430 / H-43)</name>
    <name type="common">Microscilla tractuosa</name>
    <name type="synonym">Flexibacter tractuosus</name>
    <dbReference type="NCBI Taxonomy" id="643867"/>
    <lineage>
        <taxon>Bacteria</taxon>
        <taxon>Pseudomonadati</taxon>
        <taxon>Bacteroidota</taxon>
        <taxon>Cytophagia</taxon>
        <taxon>Cytophagales</taxon>
        <taxon>Marivirgaceae</taxon>
        <taxon>Marivirga</taxon>
    </lineage>
</organism>
<dbReference type="SUPFAM" id="SSF49464">
    <property type="entry name" value="Carboxypeptidase regulatory domain-like"/>
    <property type="match status" value="1"/>
</dbReference>
<protein>
    <submittedName>
        <fullName evidence="3">TonB-dependent receptor plug</fullName>
    </submittedName>
</protein>
<dbReference type="InterPro" id="IPR037066">
    <property type="entry name" value="Plug_dom_sf"/>
</dbReference>
<feature type="chain" id="PRO_5003187342" evidence="1">
    <location>
        <begin position="20"/>
        <end position="683"/>
    </location>
</feature>
<feature type="domain" description="TonB-dependent receptor plug" evidence="2">
    <location>
        <begin position="142"/>
        <end position="216"/>
    </location>
</feature>
<keyword evidence="3" id="KW-0675">Receptor</keyword>
<evidence type="ECO:0000313" key="4">
    <source>
        <dbReference type="Proteomes" id="UP000008720"/>
    </source>
</evidence>
<dbReference type="Pfam" id="PF13715">
    <property type="entry name" value="CarbopepD_reg_2"/>
    <property type="match status" value="1"/>
</dbReference>
<dbReference type="STRING" id="643867.Ftrac_3102"/>
<gene>
    <name evidence="3" type="ordered locus">Ftrac_3102</name>
</gene>
<evidence type="ECO:0000313" key="3">
    <source>
        <dbReference type="EMBL" id="ADR23077.1"/>
    </source>
</evidence>
<dbReference type="AlphaFoldDB" id="E4TUI4"/>
<sequence length="683" mass="77280">MKKLLCLIGLFFTLNSVLGQISISGKIVSNDEPLPGAHIWMKSNYNINAVTNSNGYFKIAGLNIGDTLVCSFIGYKERILIVAEQDDNVLINMEPFSQQLEIVEVKASVLGAENFAFEKLKPLDIYTNPNSKADALVAINTQMSSTTKDENAAVAFRGASPQQTGYFLNGVPVKNPVKYAQLTNTGTLSIFNTDFLKSATVFPGNPPVEYGQATSGTVVLELADRFPDYWQHTASISMANLGYSARGKLGEKSNLGVFGNYQFDEILKGVNTRNFEDINSFNAYEGGALFTTHQSWGSLKIYQYGLVDSYNFNFEHPSYQDGFLQNAERSITTAQWIQDFGAWQASVVAGNSFSQNHYHFGNLEYSLQNNDPYASANFTYSKEGDVFKTGYAYWNQNSRFQGRVPAFAYALAPEHPSTAIDSKEQLQSHEYYLYGRKKWGEHAFGLGMRTAYIPNSRQQLWSYQFNYLWKINKSLQLKLGHGQYYQTRIDTDPQVIEQAQSSIDLDFKQKGWALHQSFFRNDGDSSIAGSESRLSFFCKQKFQLDQSASFYHQNSNWEWFTRTFLKYIPYPGWNLNASFQAFRGNTFQLVNGAQFISSLDVYAPHAQSSPNFFKPYTNFSIGASKLFQLSSKLNGLVFINMANVFDFKNENSISYNYDYSNYNSNYLTRRSLYAGIIFNIVND</sequence>
<evidence type="ECO:0000256" key="1">
    <source>
        <dbReference type="SAM" id="SignalP"/>
    </source>
</evidence>
<keyword evidence="4" id="KW-1185">Reference proteome</keyword>
<dbReference type="InterPro" id="IPR008969">
    <property type="entry name" value="CarboxyPept-like_regulatory"/>
</dbReference>
<dbReference type="eggNOG" id="COG1629">
    <property type="taxonomic scope" value="Bacteria"/>
</dbReference>
<dbReference type="SUPFAM" id="SSF56935">
    <property type="entry name" value="Porins"/>
    <property type="match status" value="1"/>
</dbReference>
<keyword evidence="1" id="KW-0732">Signal</keyword>